<dbReference type="EMBL" id="JBFMKM010000010">
    <property type="protein sequence ID" value="KAL1303268.1"/>
    <property type="molecule type" value="Genomic_DNA"/>
</dbReference>
<accession>A0ABR3PAU8</accession>
<dbReference type="InterPro" id="IPR011013">
    <property type="entry name" value="Gal_mutarotase_sf_dom"/>
</dbReference>
<organism evidence="1 2">
    <name type="scientific">Neodothiora populina</name>
    <dbReference type="NCBI Taxonomy" id="2781224"/>
    <lineage>
        <taxon>Eukaryota</taxon>
        <taxon>Fungi</taxon>
        <taxon>Dikarya</taxon>
        <taxon>Ascomycota</taxon>
        <taxon>Pezizomycotina</taxon>
        <taxon>Dothideomycetes</taxon>
        <taxon>Dothideomycetidae</taxon>
        <taxon>Dothideales</taxon>
        <taxon>Dothioraceae</taxon>
        <taxon>Neodothiora</taxon>
    </lineage>
</organism>
<reference evidence="1 2" key="1">
    <citation type="submission" date="2024-07" db="EMBL/GenBank/DDBJ databases">
        <title>Draft sequence of the Neodothiora populina.</title>
        <authorList>
            <person name="Drown D.D."/>
            <person name="Schuette U.S."/>
            <person name="Buechlein A.B."/>
            <person name="Rusch D.R."/>
            <person name="Winton L.W."/>
            <person name="Adams G.A."/>
        </authorList>
    </citation>
    <scope>NUCLEOTIDE SEQUENCE [LARGE SCALE GENOMIC DNA]</scope>
    <source>
        <strain evidence="1 2">CPC 39397</strain>
    </source>
</reference>
<evidence type="ECO:0000313" key="1">
    <source>
        <dbReference type="EMBL" id="KAL1303268.1"/>
    </source>
</evidence>
<dbReference type="Pfam" id="PF01263">
    <property type="entry name" value="Aldose_epim"/>
    <property type="match status" value="1"/>
</dbReference>
<dbReference type="InterPro" id="IPR008183">
    <property type="entry name" value="Aldose_1/G6P_1-epimerase"/>
</dbReference>
<name>A0ABR3PAU8_9PEZI</name>
<proteinExistence type="predicted"/>
<dbReference type="PANTHER" id="PTHR10091">
    <property type="entry name" value="ALDOSE-1-EPIMERASE"/>
    <property type="match status" value="1"/>
</dbReference>
<dbReference type="Proteomes" id="UP001562354">
    <property type="component" value="Unassembled WGS sequence"/>
</dbReference>
<dbReference type="GeneID" id="95980379"/>
<dbReference type="RefSeq" id="XP_069199543.1">
    <property type="nucleotide sequence ID" value="XM_069346668.1"/>
</dbReference>
<keyword evidence="2" id="KW-1185">Reference proteome</keyword>
<dbReference type="Gene3D" id="2.70.98.10">
    <property type="match status" value="1"/>
</dbReference>
<dbReference type="PANTHER" id="PTHR10091:SF0">
    <property type="entry name" value="GALACTOSE MUTAROTASE"/>
    <property type="match status" value="1"/>
</dbReference>
<evidence type="ECO:0008006" key="3">
    <source>
        <dbReference type="Google" id="ProtNLM"/>
    </source>
</evidence>
<dbReference type="SUPFAM" id="SSF74650">
    <property type="entry name" value="Galactose mutarotase-like"/>
    <property type="match status" value="1"/>
</dbReference>
<gene>
    <name evidence="1" type="ORF">AAFC00_006680</name>
</gene>
<dbReference type="InterPro" id="IPR014718">
    <property type="entry name" value="GH-type_carb-bd"/>
</dbReference>
<comment type="caution">
    <text evidence="1">The sequence shown here is derived from an EMBL/GenBank/DDBJ whole genome shotgun (WGS) entry which is preliminary data.</text>
</comment>
<protein>
    <recommendedName>
        <fullName evidence="3">Aldose 1-epimerase</fullName>
    </recommendedName>
</protein>
<sequence>MSQDEFSFLPQGAIIQEVRIAGQNIVQGFTIPGPYQDLNSAFFGETIGRVANRISGAKINSLNGTSYRLAANNGPNALHGGPKGWGKQTFEGPTPVNRNGKEAVLFTYLSKDGEEGYPGTVEVRVWYTAGHVEDQGIKKTQLEIEYEVELVGNEVDETVVAMTNHSYFNISDGSTIAGTEVVLETDDYQVVDDLDIPTGDIKKFPGVKAGQSFVLGEKEPDIDHCFIMNSDPSSVSLDTRTESPRKLVSLYHPNTRLHFEVLSTEPAFQFYTGKYIDIPATEGTPDRGARSGLCVEPSRYINAVNEEKWRPMVLLKKGQLWGSKIVYQGWKC</sequence>
<evidence type="ECO:0000313" key="2">
    <source>
        <dbReference type="Proteomes" id="UP001562354"/>
    </source>
</evidence>